<dbReference type="PANTHER" id="PTHR30572:SF4">
    <property type="entry name" value="ABC TRANSPORTER PERMEASE YTRF"/>
    <property type="match status" value="1"/>
</dbReference>
<keyword evidence="9" id="KW-1185">Reference proteome</keyword>
<reference evidence="8 9" key="1">
    <citation type="journal article" date="2019" name="Int. J. Syst. Evol. Microbiol.">
        <title>The Global Catalogue of Microorganisms (GCM) 10K type strain sequencing project: providing services to taxonomists for standard genome sequencing and annotation.</title>
        <authorList>
            <consortium name="The Broad Institute Genomics Platform"/>
            <consortium name="The Broad Institute Genome Sequencing Center for Infectious Disease"/>
            <person name="Wu L."/>
            <person name="Ma J."/>
        </authorList>
    </citation>
    <scope>NUCLEOTIDE SEQUENCE [LARGE SCALE GENOMIC DNA]</scope>
    <source>
        <strain evidence="8 9">CGMCC 1.3239</strain>
    </source>
</reference>
<evidence type="ECO:0000256" key="5">
    <source>
        <dbReference type="ARBA" id="ARBA00023136"/>
    </source>
</evidence>
<evidence type="ECO:0000313" key="9">
    <source>
        <dbReference type="Proteomes" id="UP001596442"/>
    </source>
</evidence>
<sequence length="256" mass="28527">FQAEVPGILRVVRSKFERRKIYSPTGAFHLGLRFVDDGFTELFDFHYLHGGAAELIKPFTVALSASHARTFFGTTNAVGFTLQLDQRWPLRVVAVFDDVGADSHFNSSLMPDVELTSFTSLSTLIATSEYTIAGEWTSLQPTDLTYLLLPDNADLVALQQSVNAVAERHADAKERAYISALNVRPLRYHHTQVWDSLGFPVNETLTLMGLLVVLAAALNYANLASLQHASRAREWGLRKTFGAKPHQLLRQLLLET</sequence>
<keyword evidence="4" id="KW-1133">Transmembrane helix</keyword>
<feature type="domain" description="ABC3 transporter permease C-terminal" evidence="7">
    <location>
        <begin position="207"/>
        <end position="256"/>
    </location>
</feature>
<evidence type="ECO:0000256" key="6">
    <source>
        <dbReference type="ARBA" id="ARBA00038076"/>
    </source>
</evidence>
<protein>
    <submittedName>
        <fullName evidence="8">ABC transporter permease</fullName>
    </submittedName>
</protein>
<dbReference type="Pfam" id="PF02687">
    <property type="entry name" value="FtsX"/>
    <property type="match status" value="1"/>
</dbReference>
<keyword evidence="2" id="KW-1003">Cell membrane</keyword>
<comment type="similarity">
    <text evidence="6">Belongs to the ABC-4 integral membrane protein family.</text>
</comment>
<dbReference type="InterPro" id="IPR050250">
    <property type="entry name" value="Macrolide_Exporter_MacB"/>
</dbReference>
<feature type="non-terminal residue" evidence="8">
    <location>
        <position position="256"/>
    </location>
</feature>
<proteinExistence type="inferred from homology"/>
<feature type="non-terminal residue" evidence="8">
    <location>
        <position position="1"/>
    </location>
</feature>
<evidence type="ECO:0000256" key="4">
    <source>
        <dbReference type="ARBA" id="ARBA00022989"/>
    </source>
</evidence>
<keyword evidence="5" id="KW-0472">Membrane</keyword>
<organism evidence="8 9">
    <name type="scientific">Halorubrum tibetense</name>
    <dbReference type="NCBI Taxonomy" id="175631"/>
    <lineage>
        <taxon>Archaea</taxon>
        <taxon>Methanobacteriati</taxon>
        <taxon>Methanobacteriota</taxon>
        <taxon>Stenosarchaea group</taxon>
        <taxon>Halobacteria</taxon>
        <taxon>Halobacteriales</taxon>
        <taxon>Haloferacaceae</taxon>
        <taxon>Halorubrum</taxon>
    </lineage>
</organism>
<dbReference type="Proteomes" id="UP001596442">
    <property type="component" value="Unassembled WGS sequence"/>
</dbReference>
<evidence type="ECO:0000256" key="3">
    <source>
        <dbReference type="ARBA" id="ARBA00022692"/>
    </source>
</evidence>
<comment type="subcellular location">
    <subcellularLocation>
        <location evidence="1">Cell membrane</location>
        <topology evidence="1">Multi-pass membrane protein</topology>
    </subcellularLocation>
</comment>
<evidence type="ECO:0000259" key="7">
    <source>
        <dbReference type="Pfam" id="PF02687"/>
    </source>
</evidence>
<accession>A0ABD5SDW7</accession>
<dbReference type="RefSeq" id="WP_379784066.1">
    <property type="nucleotide sequence ID" value="NZ_JBHSWW010000568.1"/>
</dbReference>
<dbReference type="PANTHER" id="PTHR30572">
    <property type="entry name" value="MEMBRANE COMPONENT OF TRANSPORTER-RELATED"/>
    <property type="match status" value="1"/>
</dbReference>
<gene>
    <name evidence="8" type="ORF">ACFQEU_17015</name>
</gene>
<evidence type="ECO:0000256" key="2">
    <source>
        <dbReference type="ARBA" id="ARBA00022475"/>
    </source>
</evidence>
<dbReference type="EMBL" id="JBHSWW010000568">
    <property type="protein sequence ID" value="MFC6755150.1"/>
    <property type="molecule type" value="Genomic_DNA"/>
</dbReference>
<evidence type="ECO:0000256" key="1">
    <source>
        <dbReference type="ARBA" id="ARBA00004651"/>
    </source>
</evidence>
<keyword evidence="3" id="KW-0812">Transmembrane</keyword>
<dbReference type="InterPro" id="IPR003838">
    <property type="entry name" value="ABC3_permease_C"/>
</dbReference>
<dbReference type="AlphaFoldDB" id="A0ABD5SDW7"/>
<evidence type="ECO:0000313" key="8">
    <source>
        <dbReference type="EMBL" id="MFC6755150.1"/>
    </source>
</evidence>
<comment type="caution">
    <text evidence="8">The sequence shown here is derived from an EMBL/GenBank/DDBJ whole genome shotgun (WGS) entry which is preliminary data.</text>
</comment>
<dbReference type="GO" id="GO:0005886">
    <property type="term" value="C:plasma membrane"/>
    <property type="evidence" value="ECO:0007669"/>
    <property type="project" value="UniProtKB-SubCell"/>
</dbReference>
<name>A0ABD5SDW7_9EURY</name>